<gene>
    <name evidence="3" type="ORF">Rsub_01689</name>
</gene>
<dbReference type="OrthoDB" id="5823761at2759"/>
<keyword evidence="4" id="KW-1185">Reference proteome</keyword>
<dbReference type="InParanoid" id="A0A2V0NMN7"/>
<feature type="chain" id="PRO_5016069282" description="Expansin-like EG45 domain-containing protein" evidence="1">
    <location>
        <begin position="22"/>
        <end position="209"/>
    </location>
</feature>
<dbReference type="GO" id="GO:0009664">
    <property type="term" value="P:plant-type cell wall organization"/>
    <property type="evidence" value="ECO:0007669"/>
    <property type="project" value="InterPro"/>
</dbReference>
<dbReference type="SMART" id="SM00837">
    <property type="entry name" value="DPBB_1"/>
    <property type="match status" value="1"/>
</dbReference>
<dbReference type="PROSITE" id="PS50842">
    <property type="entry name" value="EXPANSIN_EG45"/>
    <property type="match status" value="1"/>
</dbReference>
<dbReference type="FunCoup" id="A0A2V0NMN7">
    <property type="interactions" value="218"/>
</dbReference>
<dbReference type="AlphaFoldDB" id="A0A2V0NMN7"/>
<dbReference type="SUPFAM" id="SSF50685">
    <property type="entry name" value="Barwin-like endoglucanases"/>
    <property type="match status" value="1"/>
</dbReference>
<evidence type="ECO:0000313" key="3">
    <source>
        <dbReference type="EMBL" id="GBF88788.1"/>
    </source>
</evidence>
<dbReference type="PANTHER" id="PTHR31867">
    <property type="entry name" value="EXPANSIN-A15"/>
    <property type="match status" value="1"/>
</dbReference>
<accession>A0A2V0NMN7</accession>
<dbReference type="STRING" id="307507.A0A2V0NMN7"/>
<reference evidence="3 4" key="1">
    <citation type="journal article" date="2018" name="Sci. Rep.">
        <title>Raphidocelis subcapitata (=Pseudokirchneriella subcapitata) provides an insight into genome evolution and environmental adaptations in the Sphaeropleales.</title>
        <authorList>
            <person name="Suzuki S."/>
            <person name="Yamaguchi H."/>
            <person name="Nakajima N."/>
            <person name="Kawachi M."/>
        </authorList>
    </citation>
    <scope>NUCLEOTIDE SEQUENCE [LARGE SCALE GENOMIC DNA]</scope>
    <source>
        <strain evidence="3 4">NIES-35</strain>
    </source>
</reference>
<keyword evidence="1" id="KW-0732">Signal</keyword>
<dbReference type="InterPro" id="IPR036908">
    <property type="entry name" value="RlpA-like_sf"/>
</dbReference>
<sequence length="209" mass="23253">MASTMLLVLAALALATVPAQAWSTGRATFYGTDGWSIHSGSCGYGQLAEDVGTGWDVAALADVVSDFQGSCGKCKEVKCKPTGFNDGYGAYLDRANVCFDTEASVVVMITDTCPCHYPGNYYSNKRWCCGDMYHMDLSMWAYEKLADPKWGVIAVEWRDVACNYRPSKPAQRPWGGKSDMPDFYKPRPGWNRYMDKRLPMFGGNRRLKL</sequence>
<evidence type="ECO:0000259" key="2">
    <source>
        <dbReference type="PROSITE" id="PS50842"/>
    </source>
</evidence>
<dbReference type="EMBL" id="BDRX01000006">
    <property type="protein sequence ID" value="GBF88788.1"/>
    <property type="molecule type" value="Genomic_DNA"/>
</dbReference>
<protein>
    <recommendedName>
        <fullName evidence="2">Expansin-like EG45 domain-containing protein</fullName>
    </recommendedName>
</protein>
<dbReference type="Proteomes" id="UP000247498">
    <property type="component" value="Unassembled WGS sequence"/>
</dbReference>
<feature type="signal peptide" evidence="1">
    <location>
        <begin position="1"/>
        <end position="21"/>
    </location>
</feature>
<feature type="domain" description="Expansin-like EG45" evidence="2">
    <location>
        <begin position="39"/>
        <end position="167"/>
    </location>
</feature>
<dbReference type="InterPro" id="IPR009009">
    <property type="entry name" value="RlpA-like_DPBB"/>
</dbReference>
<dbReference type="InterPro" id="IPR007112">
    <property type="entry name" value="Expansin/allergen_DPBB_dom"/>
</dbReference>
<name>A0A2V0NMN7_9CHLO</name>
<proteinExistence type="predicted"/>
<dbReference type="Gene3D" id="2.40.40.10">
    <property type="entry name" value="RlpA-like domain"/>
    <property type="match status" value="1"/>
</dbReference>
<organism evidence="3 4">
    <name type="scientific">Raphidocelis subcapitata</name>
    <dbReference type="NCBI Taxonomy" id="307507"/>
    <lineage>
        <taxon>Eukaryota</taxon>
        <taxon>Viridiplantae</taxon>
        <taxon>Chlorophyta</taxon>
        <taxon>core chlorophytes</taxon>
        <taxon>Chlorophyceae</taxon>
        <taxon>CS clade</taxon>
        <taxon>Sphaeropleales</taxon>
        <taxon>Selenastraceae</taxon>
        <taxon>Raphidocelis</taxon>
    </lineage>
</organism>
<dbReference type="CDD" id="cd22271">
    <property type="entry name" value="DPBB_EXP_N-like"/>
    <property type="match status" value="1"/>
</dbReference>
<evidence type="ECO:0000313" key="4">
    <source>
        <dbReference type="Proteomes" id="UP000247498"/>
    </source>
</evidence>
<dbReference type="InterPro" id="IPR002963">
    <property type="entry name" value="Expansin"/>
</dbReference>
<dbReference type="Pfam" id="PF03330">
    <property type="entry name" value="DPBB_1"/>
    <property type="match status" value="1"/>
</dbReference>
<comment type="caution">
    <text evidence="3">The sequence shown here is derived from an EMBL/GenBank/DDBJ whole genome shotgun (WGS) entry which is preliminary data.</text>
</comment>
<evidence type="ECO:0000256" key="1">
    <source>
        <dbReference type="SAM" id="SignalP"/>
    </source>
</evidence>